<comment type="similarity">
    <text evidence="2">Belongs to the MipA/OmpV family.</text>
</comment>
<dbReference type="AlphaFoldDB" id="A0A8I1GGU1"/>
<dbReference type="PANTHER" id="PTHR38776:SF1">
    <property type="entry name" value="MLTA-INTERACTING PROTEIN-RELATED"/>
    <property type="match status" value="1"/>
</dbReference>
<comment type="caution">
    <text evidence="7">The sequence shown here is derived from an EMBL/GenBank/DDBJ whole genome shotgun (WGS) entry which is preliminary data.</text>
</comment>
<dbReference type="GO" id="GO:0009279">
    <property type="term" value="C:cell outer membrane"/>
    <property type="evidence" value="ECO:0007669"/>
    <property type="project" value="UniProtKB-SubCell"/>
</dbReference>
<dbReference type="SUPFAM" id="SSF56935">
    <property type="entry name" value="Porins"/>
    <property type="match status" value="1"/>
</dbReference>
<keyword evidence="4" id="KW-0472">Membrane</keyword>
<keyword evidence="3 6" id="KW-0732">Signal</keyword>
<feature type="signal peptide" evidence="6">
    <location>
        <begin position="1"/>
        <end position="23"/>
    </location>
</feature>
<evidence type="ECO:0000256" key="1">
    <source>
        <dbReference type="ARBA" id="ARBA00004442"/>
    </source>
</evidence>
<reference evidence="7 8" key="1">
    <citation type="submission" date="2020-12" db="EMBL/GenBank/DDBJ databases">
        <title>Revised draft genomes of Rhodomicrobium vannielii ATCC 17100 and Rhodomicrobium udaipurense JA643.</title>
        <authorList>
            <person name="Conners E.M."/>
            <person name="Davenport E.J."/>
            <person name="Bose A."/>
        </authorList>
    </citation>
    <scope>NUCLEOTIDE SEQUENCE [LARGE SCALE GENOMIC DNA]</scope>
    <source>
        <strain evidence="7 8">JA643</strain>
    </source>
</reference>
<sequence>MVGLKQAAACVAFLGLAASGAQASDLFSADGGYKDGAAAPYWVVTVGGYAAVEPSFPGSKETDFTFRPIFDFYRAGENEWLSLPNDSFGFTLYQTSNFRFGVAGNYIDERNVSDDRRALNGLQDIDYTIQLGGFAEYYPVPFIRTRIEVLQGITGAEGFEANLIADFIYRPAAQWQFTVGPRLKFVDGQYNSEFFSTPTNYLGLAAYNADGGLNSWGVSSSARYDVNERWSIRGFAEWNRLEGDAADSPLVKLRGDENQWQAGIGAAYKFNFAY</sequence>
<keyword evidence="8" id="KW-1185">Reference proteome</keyword>
<keyword evidence="5" id="KW-0998">Cell outer membrane</keyword>
<gene>
    <name evidence="7" type="ORF">JDN41_13620</name>
</gene>
<evidence type="ECO:0000313" key="7">
    <source>
        <dbReference type="EMBL" id="MBJ7544589.1"/>
    </source>
</evidence>
<protein>
    <submittedName>
        <fullName evidence="7">MipA/OmpV family protein</fullName>
    </submittedName>
</protein>
<dbReference type="Proteomes" id="UP000623250">
    <property type="component" value="Unassembled WGS sequence"/>
</dbReference>
<organism evidence="7 8">
    <name type="scientific">Rhodomicrobium udaipurense</name>
    <dbReference type="NCBI Taxonomy" id="1202716"/>
    <lineage>
        <taxon>Bacteria</taxon>
        <taxon>Pseudomonadati</taxon>
        <taxon>Pseudomonadota</taxon>
        <taxon>Alphaproteobacteria</taxon>
        <taxon>Hyphomicrobiales</taxon>
        <taxon>Hyphomicrobiaceae</taxon>
        <taxon>Rhodomicrobium</taxon>
    </lineage>
</organism>
<dbReference type="RefSeq" id="WP_052037375.1">
    <property type="nucleotide sequence ID" value="NZ_JAEMUK010000079.1"/>
</dbReference>
<dbReference type="InterPro" id="IPR010583">
    <property type="entry name" value="MipA"/>
</dbReference>
<evidence type="ECO:0000256" key="5">
    <source>
        <dbReference type="ARBA" id="ARBA00023237"/>
    </source>
</evidence>
<comment type="subcellular location">
    <subcellularLocation>
        <location evidence="1">Cell outer membrane</location>
    </subcellularLocation>
</comment>
<feature type="chain" id="PRO_5034749317" evidence="6">
    <location>
        <begin position="24"/>
        <end position="274"/>
    </location>
</feature>
<accession>A0A8I1GGU1</accession>
<evidence type="ECO:0000256" key="6">
    <source>
        <dbReference type="SAM" id="SignalP"/>
    </source>
</evidence>
<name>A0A8I1GGU1_9HYPH</name>
<dbReference type="Pfam" id="PF06629">
    <property type="entry name" value="MipA"/>
    <property type="match status" value="1"/>
</dbReference>
<evidence type="ECO:0000313" key="8">
    <source>
        <dbReference type="Proteomes" id="UP000623250"/>
    </source>
</evidence>
<dbReference type="EMBL" id="JAEMUK010000079">
    <property type="protein sequence ID" value="MBJ7544589.1"/>
    <property type="molecule type" value="Genomic_DNA"/>
</dbReference>
<proteinExistence type="inferred from homology"/>
<evidence type="ECO:0000256" key="4">
    <source>
        <dbReference type="ARBA" id="ARBA00023136"/>
    </source>
</evidence>
<dbReference type="PANTHER" id="PTHR38776">
    <property type="entry name" value="MLTA-INTERACTING PROTEIN-RELATED"/>
    <property type="match status" value="1"/>
</dbReference>
<evidence type="ECO:0000256" key="3">
    <source>
        <dbReference type="ARBA" id="ARBA00022729"/>
    </source>
</evidence>
<evidence type="ECO:0000256" key="2">
    <source>
        <dbReference type="ARBA" id="ARBA00005722"/>
    </source>
</evidence>